<organism evidence="1 2">
    <name type="scientific">Pyrus ussuriensis x Pyrus communis</name>
    <dbReference type="NCBI Taxonomy" id="2448454"/>
    <lineage>
        <taxon>Eukaryota</taxon>
        <taxon>Viridiplantae</taxon>
        <taxon>Streptophyta</taxon>
        <taxon>Embryophyta</taxon>
        <taxon>Tracheophyta</taxon>
        <taxon>Spermatophyta</taxon>
        <taxon>Magnoliopsida</taxon>
        <taxon>eudicotyledons</taxon>
        <taxon>Gunneridae</taxon>
        <taxon>Pentapetalae</taxon>
        <taxon>rosids</taxon>
        <taxon>fabids</taxon>
        <taxon>Rosales</taxon>
        <taxon>Rosaceae</taxon>
        <taxon>Amygdaloideae</taxon>
        <taxon>Maleae</taxon>
        <taxon>Pyrus</taxon>
    </lineage>
</organism>
<reference evidence="2" key="2">
    <citation type="submission" date="2019-10" db="EMBL/GenBank/DDBJ databases">
        <title>A de novo genome assembly of a pear dwarfing rootstock.</title>
        <authorList>
            <person name="Wang F."/>
            <person name="Wang J."/>
            <person name="Li S."/>
            <person name="Zhang Y."/>
            <person name="Fang M."/>
            <person name="Ma L."/>
            <person name="Zhao Y."/>
            <person name="Jiang S."/>
        </authorList>
    </citation>
    <scope>NUCLEOTIDE SEQUENCE [LARGE SCALE GENOMIC DNA]</scope>
</reference>
<gene>
    <name evidence="1" type="ORF">D8674_018559</name>
</gene>
<reference evidence="1 2" key="3">
    <citation type="submission" date="2019-11" db="EMBL/GenBank/DDBJ databases">
        <title>A de novo genome assembly of a pear dwarfing rootstock.</title>
        <authorList>
            <person name="Wang F."/>
            <person name="Wang J."/>
            <person name="Li S."/>
            <person name="Zhang Y."/>
            <person name="Fang M."/>
            <person name="Ma L."/>
            <person name="Zhao Y."/>
            <person name="Jiang S."/>
        </authorList>
    </citation>
    <scope>NUCLEOTIDE SEQUENCE [LARGE SCALE GENOMIC DNA]</scope>
    <source>
        <strain evidence="1">S2</strain>
        <tissue evidence="1">Leaf</tissue>
    </source>
</reference>
<dbReference type="OrthoDB" id="10251154at2759"/>
<dbReference type="Proteomes" id="UP000327157">
    <property type="component" value="Chromosome 17"/>
</dbReference>
<reference evidence="1 2" key="1">
    <citation type="submission" date="2019-09" db="EMBL/GenBank/DDBJ databases">
        <authorList>
            <person name="Ou C."/>
        </authorList>
    </citation>
    <scope>NUCLEOTIDE SEQUENCE [LARGE SCALE GENOMIC DNA]</scope>
    <source>
        <strain evidence="1">S2</strain>
        <tissue evidence="1">Leaf</tissue>
    </source>
</reference>
<dbReference type="AlphaFoldDB" id="A0A5N5G5V0"/>
<proteinExistence type="predicted"/>
<protein>
    <submittedName>
        <fullName evidence="1">Uncharacterized protein</fullName>
    </submittedName>
</protein>
<comment type="caution">
    <text evidence="1">The sequence shown here is derived from an EMBL/GenBank/DDBJ whole genome shotgun (WGS) entry which is preliminary data.</text>
</comment>
<accession>A0A5N5G5V0</accession>
<sequence>MGVKQDGGTIDTVPAMEQEKISDELDKRVKKFLRGAEANLEGLKDKKLKGQLAVREELYGKSAQAAAKAEKVIFKAAMLGIPFSQDYWIGPDLHVLLSLLRSGMHENFK</sequence>
<evidence type="ECO:0000313" key="2">
    <source>
        <dbReference type="Proteomes" id="UP000327157"/>
    </source>
</evidence>
<dbReference type="EMBL" id="SMOL01000487">
    <property type="protein sequence ID" value="KAB2610527.1"/>
    <property type="molecule type" value="Genomic_DNA"/>
</dbReference>
<keyword evidence="2" id="KW-1185">Reference proteome</keyword>
<evidence type="ECO:0000313" key="1">
    <source>
        <dbReference type="EMBL" id="KAB2610527.1"/>
    </source>
</evidence>
<name>A0A5N5G5V0_9ROSA</name>